<dbReference type="InterPro" id="IPR039425">
    <property type="entry name" value="RNA_pol_sigma-70-like"/>
</dbReference>
<dbReference type="Gene3D" id="1.10.10.10">
    <property type="entry name" value="Winged helix-like DNA-binding domain superfamily/Winged helix DNA-binding domain"/>
    <property type="match status" value="1"/>
</dbReference>
<evidence type="ECO:0000256" key="4">
    <source>
        <dbReference type="ARBA" id="ARBA00023163"/>
    </source>
</evidence>
<dbReference type="InterPro" id="IPR036388">
    <property type="entry name" value="WH-like_DNA-bd_sf"/>
</dbReference>
<feature type="domain" description="RNA polymerase sigma factor 70 region 4 type 2" evidence="6">
    <location>
        <begin position="20"/>
        <end position="72"/>
    </location>
</feature>
<dbReference type="InterPro" id="IPR013249">
    <property type="entry name" value="RNA_pol_sigma70_r4_t2"/>
</dbReference>
<dbReference type="CDD" id="cd06171">
    <property type="entry name" value="Sigma70_r4"/>
    <property type="match status" value="1"/>
</dbReference>
<dbReference type="Pfam" id="PF08281">
    <property type="entry name" value="Sigma70_r4_2"/>
    <property type="match status" value="1"/>
</dbReference>
<gene>
    <name evidence="7" type="primary">sigE_30</name>
    <name evidence="7" type="ORF">OJF2_36010</name>
</gene>
<organism evidence="7 8">
    <name type="scientific">Aquisphaera giovannonii</name>
    <dbReference type="NCBI Taxonomy" id="406548"/>
    <lineage>
        <taxon>Bacteria</taxon>
        <taxon>Pseudomonadati</taxon>
        <taxon>Planctomycetota</taxon>
        <taxon>Planctomycetia</taxon>
        <taxon>Isosphaerales</taxon>
        <taxon>Isosphaeraceae</taxon>
        <taxon>Aquisphaera</taxon>
    </lineage>
</organism>
<dbReference type="InterPro" id="IPR013324">
    <property type="entry name" value="RNA_pol_sigma_r3/r4-like"/>
</dbReference>
<evidence type="ECO:0000256" key="3">
    <source>
        <dbReference type="ARBA" id="ARBA00023125"/>
    </source>
</evidence>
<accession>A0A5B9W365</accession>
<dbReference type="EMBL" id="CP042997">
    <property type="protein sequence ID" value="QEH35056.1"/>
    <property type="molecule type" value="Genomic_DNA"/>
</dbReference>
<reference evidence="7 8" key="1">
    <citation type="submission" date="2019-08" db="EMBL/GenBank/DDBJ databases">
        <title>Deep-cultivation of Planctomycetes and their phenomic and genomic characterization uncovers novel biology.</title>
        <authorList>
            <person name="Wiegand S."/>
            <person name="Jogler M."/>
            <person name="Boedeker C."/>
            <person name="Pinto D."/>
            <person name="Vollmers J."/>
            <person name="Rivas-Marin E."/>
            <person name="Kohn T."/>
            <person name="Peeters S.H."/>
            <person name="Heuer A."/>
            <person name="Rast P."/>
            <person name="Oberbeckmann S."/>
            <person name="Bunk B."/>
            <person name="Jeske O."/>
            <person name="Meyerdierks A."/>
            <person name="Storesund J.E."/>
            <person name="Kallscheuer N."/>
            <person name="Luecker S."/>
            <person name="Lage O.M."/>
            <person name="Pohl T."/>
            <person name="Merkel B.J."/>
            <person name="Hornburger P."/>
            <person name="Mueller R.-W."/>
            <person name="Bruemmer F."/>
            <person name="Labrenz M."/>
            <person name="Spormann A.M."/>
            <person name="Op den Camp H."/>
            <person name="Overmann J."/>
            <person name="Amann R."/>
            <person name="Jetten M.S.M."/>
            <person name="Mascher T."/>
            <person name="Medema M.H."/>
            <person name="Devos D.P."/>
            <person name="Kaster A.-K."/>
            <person name="Ovreas L."/>
            <person name="Rohde M."/>
            <person name="Galperin M.Y."/>
            <person name="Jogler C."/>
        </authorList>
    </citation>
    <scope>NUCLEOTIDE SEQUENCE [LARGE SCALE GENOMIC DNA]</scope>
    <source>
        <strain evidence="7 8">OJF2</strain>
    </source>
</reference>
<dbReference type="GO" id="GO:0003677">
    <property type="term" value="F:DNA binding"/>
    <property type="evidence" value="ECO:0007669"/>
    <property type="project" value="UniProtKB-KW"/>
</dbReference>
<evidence type="ECO:0000256" key="5">
    <source>
        <dbReference type="SAM" id="MobiDB-lite"/>
    </source>
</evidence>
<keyword evidence="4" id="KW-0804">Transcription</keyword>
<keyword evidence="8" id="KW-1185">Reference proteome</keyword>
<dbReference type="AlphaFoldDB" id="A0A5B9W365"/>
<dbReference type="OrthoDB" id="279325at2"/>
<name>A0A5B9W365_9BACT</name>
<sequence>MSDVPEPTAAPEDPRDELAEALDRELSRLPEKYRVPIVLCDLEGRDHREAAGRLGWPVGTVSSRLSRGRAMLARRLSRAGSTLTVGTLGVLFAQESASAGMPAGLIGPTARAASLSAAGGAVAAGMVPAEVAALTGEVTKLMLLSKIKVVGMVLVTSALVAGGGRLAYRAQGAQPAIQDGPSDTKAAVGTKGAPAPEAPKAQEVPKSASAVPALAPSDEVLSAPSADIPMPTQLAEPAKEPEPHQADPLVEMIVTGDHTPDQLERARVMLESMITMEKEARGKSPQEIDRMIQAKAGALEKARWDVRMMDAQLRRLRAIRQGGHAPVADVPPPSAVRTAN</sequence>
<feature type="region of interest" description="Disordered" evidence="5">
    <location>
        <begin position="174"/>
        <end position="242"/>
    </location>
</feature>
<keyword evidence="1" id="KW-0805">Transcription regulation</keyword>
<dbReference type="SUPFAM" id="SSF88659">
    <property type="entry name" value="Sigma3 and sigma4 domains of RNA polymerase sigma factors"/>
    <property type="match status" value="1"/>
</dbReference>
<evidence type="ECO:0000313" key="7">
    <source>
        <dbReference type="EMBL" id="QEH35056.1"/>
    </source>
</evidence>
<evidence type="ECO:0000256" key="2">
    <source>
        <dbReference type="ARBA" id="ARBA00023082"/>
    </source>
</evidence>
<dbReference type="KEGG" id="agv:OJF2_36010"/>
<dbReference type="PANTHER" id="PTHR43133:SF8">
    <property type="entry name" value="RNA POLYMERASE SIGMA FACTOR HI_1459-RELATED"/>
    <property type="match status" value="1"/>
</dbReference>
<dbReference type="Proteomes" id="UP000324233">
    <property type="component" value="Chromosome"/>
</dbReference>
<protein>
    <submittedName>
        <fullName evidence="7">ECF RNA polymerase sigma factor SigE</fullName>
    </submittedName>
</protein>
<dbReference type="PANTHER" id="PTHR43133">
    <property type="entry name" value="RNA POLYMERASE ECF-TYPE SIGMA FACTO"/>
    <property type="match status" value="1"/>
</dbReference>
<evidence type="ECO:0000256" key="1">
    <source>
        <dbReference type="ARBA" id="ARBA00023015"/>
    </source>
</evidence>
<dbReference type="GO" id="GO:0006352">
    <property type="term" value="P:DNA-templated transcription initiation"/>
    <property type="evidence" value="ECO:0007669"/>
    <property type="project" value="InterPro"/>
</dbReference>
<keyword evidence="2" id="KW-0731">Sigma factor</keyword>
<keyword evidence="3" id="KW-0238">DNA-binding</keyword>
<dbReference type="GO" id="GO:0016987">
    <property type="term" value="F:sigma factor activity"/>
    <property type="evidence" value="ECO:0007669"/>
    <property type="project" value="UniProtKB-KW"/>
</dbReference>
<evidence type="ECO:0000313" key="8">
    <source>
        <dbReference type="Proteomes" id="UP000324233"/>
    </source>
</evidence>
<evidence type="ECO:0000259" key="6">
    <source>
        <dbReference type="Pfam" id="PF08281"/>
    </source>
</evidence>
<proteinExistence type="predicted"/>